<protein>
    <submittedName>
        <fullName evidence="1">Uncharacterized protein</fullName>
    </submittedName>
</protein>
<organism evidence="1 2">
    <name type="scientific">Oryctes borbonicus</name>
    <dbReference type="NCBI Taxonomy" id="1629725"/>
    <lineage>
        <taxon>Eukaryota</taxon>
        <taxon>Metazoa</taxon>
        <taxon>Ecdysozoa</taxon>
        <taxon>Arthropoda</taxon>
        <taxon>Hexapoda</taxon>
        <taxon>Insecta</taxon>
        <taxon>Pterygota</taxon>
        <taxon>Neoptera</taxon>
        <taxon>Endopterygota</taxon>
        <taxon>Coleoptera</taxon>
        <taxon>Polyphaga</taxon>
        <taxon>Scarabaeiformia</taxon>
        <taxon>Scarabaeidae</taxon>
        <taxon>Dynastinae</taxon>
        <taxon>Oryctes</taxon>
    </lineage>
</organism>
<dbReference type="AlphaFoldDB" id="A0A0T6BDY2"/>
<name>A0A0T6BDY2_9SCAR</name>
<dbReference type="EMBL" id="LJIG01001829">
    <property type="protein sequence ID" value="KRT85111.1"/>
    <property type="molecule type" value="Genomic_DNA"/>
</dbReference>
<evidence type="ECO:0000313" key="1">
    <source>
        <dbReference type="EMBL" id="KRT85111.1"/>
    </source>
</evidence>
<sequence>MHFSTTTMKSKRRESQTLSHVISNVLSVAPDSVDSDDGEGSDIRVDEIYDLQLNAQEICPSKLRKQNSHLLEQVDKKYVGTKNSRQNVGEGNEWEILNCNETTKVFDRIESFSVDDSDCSEDIIIVI</sequence>
<accession>A0A0T6BDY2</accession>
<reference evidence="1 2" key="1">
    <citation type="submission" date="2015-09" db="EMBL/GenBank/DDBJ databases">
        <title>Draft genome of the scarab beetle Oryctes borbonicus.</title>
        <authorList>
            <person name="Meyer J.M."/>
            <person name="Markov G.V."/>
            <person name="Baskaran P."/>
            <person name="Herrmann M."/>
            <person name="Sommer R.J."/>
            <person name="Roedelsperger C."/>
        </authorList>
    </citation>
    <scope>NUCLEOTIDE SEQUENCE [LARGE SCALE GENOMIC DNA]</scope>
    <source>
        <strain evidence="1">OB123</strain>
        <tissue evidence="1">Whole animal</tissue>
    </source>
</reference>
<gene>
    <name evidence="1" type="ORF">AMK59_456</name>
</gene>
<comment type="caution">
    <text evidence="1">The sequence shown here is derived from an EMBL/GenBank/DDBJ whole genome shotgun (WGS) entry which is preliminary data.</text>
</comment>
<evidence type="ECO:0000313" key="2">
    <source>
        <dbReference type="Proteomes" id="UP000051574"/>
    </source>
</evidence>
<keyword evidence="2" id="KW-1185">Reference proteome</keyword>
<dbReference type="Proteomes" id="UP000051574">
    <property type="component" value="Unassembled WGS sequence"/>
</dbReference>
<proteinExistence type="predicted"/>